<sequence length="181" mass="19933">MAPIHHIILLVSLLFISSAASAVSQPANLLKPTQTVPKISAAAKAFTDAHNKARAVVGVSPLVWNQTLETAARWLARYQREEKKCEFASFNPGKYGANQLWAKGLDVTPSLAVETWVKEKTFYDYKSNTCAPNHTCGVYKQVVWRDSKELGCAQGTCKNESTVLTICFYNPPGNVIGQKPY</sequence>
<gene>
    <name evidence="3" type="ORF">ANE_LOCUS28772</name>
</gene>
<dbReference type="CDD" id="cd05381">
    <property type="entry name" value="CAP_PR-1"/>
    <property type="match status" value="1"/>
</dbReference>
<accession>A0A565CX90</accession>
<dbReference type="Proteomes" id="UP000489600">
    <property type="component" value="Unassembled WGS sequence"/>
</dbReference>
<feature type="signal peptide" evidence="1">
    <location>
        <begin position="1"/>
        <end position="21"/>
    </location>
</feature>
<name>A0A565CX90_9BRAS</name>
<comment type="caution">
    <text evidence="3">The sequence shown here is derived from an EMBL/GenBank/DDBJ whole genome shotgun (WGS) entry which is preliminary data.</text>
</comment>
<dbReference type="EMBL" id="CABITT030000008">
    <property type="protein sequence ID" value="VVB18328.1"/>
    <property type="molecule type" value="Genomic_DNA"/>
</dbReference>
<dbReference type="PANTHER" id="PTHR10334">
    <property type="entry name" value="CYSTEINE-RICH SECRETORY PROTEIN-RELATED"/>
    <property type="match status" value="1"/>
</dbReference>
<protein>
    <recommendedName>
        <fullName evidence="2">SCP domain-containing protein</fullName>
    </recommendedName>
</protein>
<feature type="chain" id="PRO_5022159020" description="SCP domain-containing protein" evidence="1">
    <location>
        <begin position="22"/>
        <end position="181"/>
    </location>
</feature>
<dbReference type="Gene3D" id="3.40.33.10">
    <property type="entry name" value="CAP"/>
    <property type="match status" value="1"/>
</dbReference>
<evidence type="ECO:0000313" key="4">
    <source>
        <dbReference type="Proteomes" id="UP000489600"/>
    </source>
</evidence>
<dbReference type="PRINTS" id="PR00837">
    <property type="entry name" value="V5TPXLIKE"/>
</dbReference>
<dbReference type="SMART" id="SM00198">
    <property type="entry name" value="SCP"/>
    <property type="match status" value="1"/>
</dbReference>
<dbReference type="Pfam" id="PF00188">
    <property type="entry name" value="CAP"/>
    <property type="match status" value="1"/>
</dbReference>
<dbReference type="OrthoDB" id="337038at2759"/>
<keyword evidence="4" id="KW-1185">Reference proteome</keyword>
<dbReference type="FunFam" id="3.40.33.10:FF:000004">
    <property type="entry name" value="CAP, cysteine-rich secretory protein, antigen 5"/>
    <property type="match status" value="1"/>
</dbReference>
<dbReference type="AlphaFoldDB" id="A0A565CX90"/>
<dbReference type="InterPro" id="IPR035940">
    <property type="entry name" value="CAP_sf"/>
</dbReference>
<feature type="domain" description="SCP" evidence="2">
    <location>
        <begin position="41"/>
        <end position="177"/>
    </location>
</feature>
<dbReference type="InterPro" id="IPR014044">
    <property type="entry name" value="CAP_dom"/>
</dbReference>
<evidence type="ECO:0000259" key="2">
    <source>
        <dbReference type="SMART" id="SM00198"/>
    </source>
</evidence>
<dbReference type="InterPro" id="IPR001283">
    <property type="entry name" value="CRISP-related"/>
</dbReference>
<evidence type="ECO:0000256" key="1">
    <source>
        <dbReference type="SAM" id="SignalP"/>
    </source>
</evidence>
<organism evidence="3 4">
    <name type="scientific">Arabis nemorensis</name>
    <dbReference type="NCBI Taxonomy" id="586526"/>
    <lineage>
        <taxon>Eukaryota</taxon>
        <taxon>Viridiplantae</taxon>
        <taxon>Streptophyta</taxon>
        <taxon>Embryophyta</taxon>
        <taxon>Tracheophyta</taxon>
        <taxon>Spermatophyta</taxon>
        <taxon>Magnoliopsida</taxon>
        <taxon>eudicotyledons</taxon>
        <taxon>Gunneridae</taxon>
        <taxon>Pentapetalae</taxon>
        <taxon>rosids</taxon>
        <taxon>malvids</taxon>
        <taxon>Brassicales</taxon>
        <taxon>Brassicaceae</taxon>
        <taxon>Arabideae</taxon>
        <taxon>Arabis</taxon>
    </lineage>
</organism>
<proteinExistence type="predicted"/>
<reference evidence="3" key="1">
    <citation type="submission" date="2019-07" db="EMBL/GenBank/DDBJ databases">
        <authorList>
            <person name="Dittberner H."/>
        </authorList>
    </citation>
    <scope>NUCLEOTIDE SEQUENCE [LARGE SCALE GENOMIC DNA]</scope>
</reference>
<dbReference type="SUPFAM" id="SSF55797">
    <property type="entry name" value="PR-1-like"/>
    <property type="match status" value="1"/>
</dbReference>
<keyword evidence="1" id="KW-0732">Signal</keyword>
<evidence type="ECO:0000313" key="3">
    <source>
        <dbReference type="EMBL" id="VVB18328.1"/>
    </source>
</evidence>